<dbReference type="EMBL" id="JACHOB010000002">
    <property type="protein sequence ID" value="MBB4658705.1"/>
    <property type="molecule type" value="Genomic_DNA"/>
</dbReference>
<sequence>MPPQTGEAVAELAEERIAAPLGLTCARAAKTVCGGTP</sequence>
<accession>A0A840I2Z8</accession>
<reference evidence="1 2" key="1">
    <citation type="submission" date="2020-08" db="EMBL/GenBank/DDBJ databases">
        <title>Genomic Encyclopedia of Type Strains, Phase IV (KMG-IV): sequencing the most valuable type-strain genomes for metagenomic binning, comparative biology and taxonomic classification.</title>
        <authorList>
            <person name="Goeker M."/>
        </authorList>
    </citation>
    <scope>NUCLEOTIDE SEQUENCE [LARGE SCALE GENOMIC DNA]</scope>
    <source>
        <strain evidence="1 2">DSM 102850</strain>
    </source>
</reference>
<dbReference type="AlphaFoldDB" id="A0A840I2Z8"/>
<proteinExistence type="predicted"/>
<keyword evidence="2" id="KW-1185">Reference proteome</keyword>
<comment type="caution">
    <text evidence="1">The sequence shown here is derived from an EMBL/GenBank/DDBJ whole genome shotgun (WGS) entry which is preliminary data.</text>
</comment>
<evidence type="ECO:0000313" key="1">
    <source>
        <dbReference type="EMBL" id="MBB4658705.1"/>
    </source>
</evidence>
<organism evidence="1 2">
    <name type="scientific">Parvularcula dongshanensis</name>
    <dbReference type="NCBI Taxonomy" id="1173995"/>
    <lineage>
        <taxon>Bacteria</taxon>
        <taxon>Pseudomonadati</taxon>
        <taxon>Pseudomonadota</taxon>
        <taxon>Alphaproteobacteria</taxon>
        <taxon>Parvularculales</taxon>
        <taxon>Parvularculaceae</taxon>
        <taxon>Parvularcula</taxon>
    </lineage>
</organism>
<dbReference type="Proteomes" id="UP000563524">
    <property type="component" value="Unassembled WGS sequence"/>
</dbReference>
<gene>
    <name evidence="1" type="ORF">GGQ59_001219</name>
</gene>
<name>A0A840I2Z8_9PROT</name>
<evidence type="ECO:0000313" key="2">
    <source>
        <dbReference type="Proteomes" id="UP000563524"/>
    </source>
</evidence>
<protein>
    <submittedName>
        <fullName evidence="1">CubicO group peptidase (Beta-lactamase class C family)</fullName>
    </submittedName>
</protein>